<reference evidence="1" key="1">
    <citation type="journal article" date="2020" name="Cell">
        <title>Large-Scale Comparative Analyses of Tick Genomes Elucidate Their Genetic Diversity and Vector Capacities.</title>
        <authorList>
            <consortium name="Tick Genome and Microbiome Consortium (TIGMIC)"/>
            <person name="Jia N."/>
            <person name="Wang J."/>
            <person name="Shi W."/>
            <person name="Du L."/>
            <person name="Sun Y."/>
            <person name="Zhan W."/>
            <person name="Jiang J.F."/>
            <person name="Wang Q."/>
            <person name="Zhang B."/>
            <person name="Ji P."/>
            <person name="Bell-Sakyi L."/>
            <person name="Cui X.M."/>
            <person name="Yuan T.T."/>
            <person name="Jiang B.G."/>
            <person name="Yang W.F."/>
            <person name="Lam T.T."/>
            <person name="Chang Q.C."/>
            <person name="Ding S.J."/>
            <person name="Wang X.J."/>
            <person name="Zhu J.G."/>
            <person name="Ruan X.D."/>
            <person name="Zhao L."/>
            <person name="Wei J.T."/>
            <person name="Ye R.Z."/>
            <person name="Que T.C."/>
            <person name="Du C.H."/>
            <person name="Zhou Y.H."/>
            <person name="Cheng J.X."/>
            <person name="Dai P.F."/>
            <person name="Guo W.B."/>
            <person name="Han X.H."/>
            <person name="Huang E.J."/>
            <person name="Li L.F."/>
            <person name="Wei W."/>
            <person name="Gao Y.C."/>
            <person name="Liu J.Z."/>
            <person name="Shao H.Z."/>
            <person name="Wang X."/>
            <person name="Wang C.C."/>
            <person name="Yang T.C."/>
            <person name="Huo Q.B."/>
            <person name="Li W."/>
            <person name="Chen H.Y."/>
            <person name="Chen S.E."/>
            <person name="Zhou L.G."/>
            <person name="Ni X.B."/>
            <person name="Tian J.H."/>
            <person name="Sheng Y."/>
            <person name="Liu T."/>
            <person name="Pan Y.S."/>
            <person name="Xia L.Y."/>
            <person name="Li J."/>
            <person name="Zhao F."/>
            <person name="Cao W.C."/>
        </authorList>
    </citation>
    <scope>NUCLEOTIDE SEQUENCE</scope>
    <source>
        <strain evidence="1">Rmic-2018</strain>
    </source>
</reference>
<keyword evidence="2" id="KW-1185">Reference proteome</keyword>
<accession>A0A9J6DCA4</accession>
<name>A0A9J6DCA4_RHIMP</name>
<evidence type="ECO:0000313" key="2">
    <source>
        <dbReference type="Proteomes" id="UP000821866"/>
    </source>
</evidence>
<dbReference type="Proteomes" id="UP000821866">
    <property type="component" value="Chromosome 8"/>
</dbReference>
<organism evidence="1 2">
    <name type="scientific">Rhipicephalus microplus</name>
    <name type="common">Cattle tick</name>
    <name type="synonym">Boophilus microplus</name>
    <dbReference type="NCBI Taxonomy" id="6941"/>
    <lineage>
        <taxon>Eukaryota</taxon>
        <taxon>Metazoa</taxon>
        <taxon>Ecdysozoa</taxon>
        <taxon>Arthropoda</taxon>
        <taxon>Chelicerata</taxon>
        <taxon>Arachnida</taxon>
        <taxon>Acari</taxon>
        <taxon>Parasitiformes</taxon>
        <taxon>Ixodida</taxon>
        <taxon>Ixodoidea</taxon>
        <taxon>Ixodidae</taxon>
        <taxon>Rhipicephalinae</taxon>
        <taxon>Rhipicephalus</taxon>
        <taxon>Boophilus</taxon>
    </lineage>
</organism>
<reference evidence="1" key="2">
    <citation type="submission" date="2021-09" db="EMBL/GenBank/DDBJ databases">
        <authorList>
            <person name="Jia N."/>
            <person name="Wang J."/>
            <person name="Shi W."/>
            <person name="Du L."/>
            <person name="Sun Y."/>
            <person name="Zhan W."/>
            <person name="Jiang J."/>
            <person name="Wang Q."/>
            <person name="Zhang B."/>
            <person name="Ji P."/>
            <person name="Sakyi L.B."/>
            <person name="Cui X."/>
            <person name="Yuan T."/>
            <person name="Jiang B."/>
            <person name="Yang W."/>
            <person name="Lam T.T.-Y."/>
            <person name="Chang Q."/>
            <person name="Ding S."/>
            <person name="Wang X."/>
            <person name="Zhu J."/>
            <person name="Ruan X."/>
            <person name="Zhao L."/>
            <person name="Wei J."/>
            <person name="Que T."/>
            <person name="Du C."/>
            <person name="Cheng J."/>
            <person name="Dai P."/>
            <person name="Han X."/>
            <person name="Huang E."/>
            <person name="Gao Y."/>
            <person name="Liu J."/>
            <person name="Shao H."/>
            <person name="Ye R."/>
            <person name="Li L."/>
            <person name="Wei W."/>
            <person name="Wang X."/>
            <person name="Wang C."/>
            <person name="Huo Q."/>
            <person name="Li W."/>
            <person name="Guo W."/>
            <person name="Chen H."/>
            <person name="Chen S."/>
            <person name="Zhou L."/>
            <person name="Zhou L."/>
            <person name="Ni X."/>
            <person name="Tian J."/>
            <person name="Zhou Y."/>
            <person name="Sheng Y."/>
            <person name="Liu T."/>
            <person name="Pan Y."/>
            <person name="Xia L."/>
            <person name="Li J."/>
            <person name="Zhao F."/>
            <person name="Cao W."/>
        </authorList>
    </citation>
    <scope>NUCLEOTIDE SEQUENCE</scope>
    <source>
        <strain evidence="1">Rmic-2018</strain>
        <tissue evidence="1">Larvae</tissue>
    </source>
</reference>
<protein>
    <submittedName>
        <fullName evidence="1">Uncharacterized protein</fullName>
    </submittedName>
</protein>
<gene>
    <name evidence="1" type="ORF">HPB51_020317</name>
</gene>
<dbReference type="EMBL" id="JABSTU010000010">
    <property type="protein sequence ID" value="KAH8019618.1"/>
    <property type="molecule type" value="Genomic_DNA"/>
</dbReference>
<dbReference type="AlphaFoldDB" id="A0A9J6DCA4"/>
<comment type="caution">
    <text evidence="1">The sequence shown here is derived from an EMBL/GenBank/DDBJ whole genome shotgun (WGS) entry which is preliminary data.</text>
</comment>
<proteinExistence type="predicted"/>
<sequence>MQRPTKPRQSRVVHSRSDVVSSDYVHNTLALGPKFAVDRERSAPELLSMVRSVAGRASPEDSDRCISEGVDVLLRGSLLALSAARLYPLSLNTADVIEDLRTHCQISPACSKISSIAVLPVMVCGGGMAEGVNGVSDNAIGEISGEVWWLSGRDVAVRVLLSLVARLAGRSTSGTSNEAIQSGAATKAAGVGAVIRV</sequence>
<evidence type="ECO:0000313" key="1">
    <source>
        <dbReference type="EMBL" id="KAH8019618.1"/>
    </source>
</evidence>